<evidence type="ECO:0000313" key="8">
    <source>
        <dbReference type="Proteomes" id="UP000055611"/>
    </source>
</evidence>
<reference evidence="6 8" key="1">
    <citation type="journal article" date="2016" name="Front. Microbiol.">
        <title>Genome Sequence of the Piezophilic, Mesophilic Sulfate-Reducing Bacterium Desulfovibrio indicus J2T.</title>
        <authorList>
            <person name="Cao J."/>
            <person name="Maignien L."/>
            <person name="Shao Z."/>
            <person name="Alain K."/>
            <person name="Jebbar M."/>
        </authorList>
    </citation>
    <scope>NUCLEOTIDE SEQUENCE [LARGE SCALE GENOMIC DNA]</scope>
    <source>
        <strain evidence="6 8">J2</strain>
    </source>
</reference>
<dbReference type="EMBL" id="SOBK01000010">
    <property type="protein sequence ID" value="TDT86923.1"/>
    <property type="molecule type" value="Genomic_DNA"/>
</dbReference>
<dbReference type="KEGG" id="dej:AWY79_02715"/>
<dbReference type="InterPro" id="IPR036390">
    <property type="entry name" value="WH_DNA-bd_sf"/>
</dbReference>
<evidence type="ECO:0000256" key="2">
    <source>
        <dbReference type="ARBA" id="ARBA00023015"/>
    </source>
</evidence>
<organism evidence="7 9">
    <name type="scientific">Pseudodesulfovibrio indicus</name>
    <dbReference type="NCBI Taxonomy" id="1716143"/>
    <lineage>
        <taxon>Bacteria</taxon>
        <taxon>Pseudomonadati</taxon>
        <taxon>Thermodesulfobacteriota</taxon>
        <taxon>Desulfovibrionia</taxon>
        <taxon>Desulfovibrionales</taxon>
        <taxon>Desulfovibrionaceae</taxon>
    </lineage>
</organism>
<accession>A0A126QJD1</accession>
<gene>
    <name evidence="6" type="ORF">AWY79_02715</name>
    <name evidence="7" type="ORF">EDC59_1104</name>
</gene>
<protein>
    <submittedName>
        <fullName evidence="7">DNA-binding transcriptional LysR family regulator</fullName>
    </submittedName>
    <submittedName>
        <fullName evidence="6">LysR family transcriptional regulator</fullName>
    </submittedName>
</protein>
<keyword evidence="4" id="KW-0804">Transcription</keyword>
<dbReference type="GO" id="GO:0032993">
    <property type="term" value="C:protein-DNA complex"/>
    <property type="evidence" value="ECO:0007669"/>
    <property type="project" value="TreeGrafter"/>
</dbReference>
<dbReference type="SUPFAM" id="SSF53850">
    <property type="entry name" value="Periplasmic binding protein-like II"/>
    <property type="match status" value="1"/>
</dbReference>
<dbReference type="Pfam" id="PF03466">
    <property type="entry name" value="LysR_substrate"/>
    <property type="match status" value="1"/>
</dbReference>
<dbReference type="EMBL" id="CP014206">
    <property type="protein sequence ID" value="AMK10104.1"/>
    <property type="molecule type" value="Genomic_DNA"/>
</dbReference>
<evidence type="ECO:0000313" key="9">
    <source>
        <dbReference type="Proteomes" id="UP000295506"/>
    </source>
</evidence>
<evidence type="ECO:0000256" key="4">
    <source>
        <dbReference type="ARBA" id="ARBA00023163"/>
    </source>
</evidence>
<dbReference type="PANTHER" id="PTHR30346:SF28">
    <property type="entry name" value="HTH-TYPE TRANSCRIPTIONAL REGULATOR CYNR"/>
    <property type="match status" value="1"/>
</dbReference>
<evidence type="ECO:0000313" key="6">
    <source>
        <dbReference type="EMBL" id="AMK10104.1"/>
    </source>
</evidence>
<dbReference type="OrthoDB" id="5317428at2"/>
<dbReference type="InterPro" id="IPR000847">
    <property type="entry name" value="LysR_HTH_N"/>
</dbReference>
<keyword evidence="2" id="KW-0805">Transcription regulation</keyword>
<dbReference type="PROSITE" id="PS50931">
    <property type="entry name" value="HTH_LYSR"/>
    <property type="match status" value="1"/>
</dbReference>
<dbReference type="InterPro" id="IPR036388">
    <property type="entry name" value="WH-like_DNA-bd_sf"/>
</dbReference>
<evidence type="ECO:0000313" key="7">
    <source>
        <dbReference type="EMBL" id="TDT86923.1"/>
    </source>
</evidence>
<dbReference type="Gene3D" id="1.10.10.10">
    <property type="entry name" value="Winged helix-like DNA-binding domain superfamily/Winged helix DNA-binding domain"/>
    <property type="match status" value="1"/>
</dbReference>
<dbReference type="Gene3D" id="3.40.190.290">
    <property type="match status" value="1"/>
</dbReference>
<sequence>MELYQLRTFVAVAEEGNLTKAAERIFASQPAVSGHVKALEEELGLPLFVRTPRGMQLTEAGAGLKLKADSVLLAASDMANLAASYREELTGSLTIALNTDTAFLRVAELSAAMAASHPKLRLKFQQGNSGSILRDVRDRRIDAGFSFFDNPYPEVLGIPLKEIPVRVVAPAAWSARVQGMALDQLAALPWVRPDRECPFMKVLDGVFEGSGIEITDYIEADSEDVIRELVAAGKGVSLLKETDADAMVRDGVAVICETGPLLSLNITFAHPKSRENDPSIRALADVVRSLWPEEGC</sequence>
<dbReference type="CDD" id="cd05466">
    <property type="entry name" value="PBP2_LTTR_substrate"/>
    <property type="match status" value="1"/>
</dbReference>
<evidence type="ECO:0000256" key="1">
    <source>
        <dbReference type="ARBA" id="ARBA00009437"/>
    </source>
</evidence>
<dbReference type="RefSeq" id="WP_066799921.1">
    <property type="nucleotide sequence ID" value="NZ_CP014206.1"/>
</dbReference>
<comment type="similarity">
    <text evidence="1">Belongs to the LysR transcriptional regulatory family.</text>
</comment>
<dbReference type="Proteomes" id="UP000295506">
    <property type="component" value="Unassembled WGS sequence"/>
</dbReference>
<dbReference type="AlphaFoldDB" id="A0A126QJD1"/>
<name>A0A126QJD1_9BACT</name>
<dbReference type="FunFam" id="1.10.10.10:FF:000001">
    <property type="entry name" value="LysR family transcriptional regulator"/>
    <property type="match status" value="1"/>
</dbReference>
<reference evidence="7 9" key="2">
    <citation type="submission" date="2019-03" db="EMBL/GenBank/DDBJ databases">
        <title>Genomic Encyclopedia of Type Strains, Phase IV (KMG-IV): sequencing the most valuable type-strain genomes for metagenomic binning, comparative biology and taxonomic classification.</title>
        <authorList>
            <person name="Goeker M."/>
        </authorList>
    </citation>
    <scope>NUCLEOTIDE SEQUENCE [LARGE SCALE GENOMIC DNA]</scope>
    <source>
        <strain evidence="7 9">DSM 101483</strain>
    </source>
</reference>
<dbReference type="GO" id="GO:0003677">
    <property type="term" value="F:DNA binding"/>
    <property type="evidence" value="ECO:0007669"/>
    <property type="project" value="UniProtKB-KW"/>
</dbReference>
<dbReference type="SUPFAM" id="SSF46785">
    <property type="entry name" value="Winged helix' DNA-binding domain"/>
    <property type="match status" value="1"/>
</dbReference>
<dbReference type="GO" id="GO:0003700">
    <property type="term" value="F:DNA-binding transcription factor activity"/>
    <property type="evidence" value="ECO:0007669"/>
    <property type="project" value="InterPro"/>
</dbReference>
<keyword evidence="8" id="KW-1185">Reference proteome</keyword>
<proteinExistence type="inferred from homology"/>
<evidence type="ECO:0000259" key="5">
    <source>
        <dbReference type="PROSITE" id="PS50931"/>
    </source>
</evidence>
<feature type="domain" description="HTH lysR-type" evidence="5">
    <location>
        <begin position="1"/>
        <end position="58"/>
    </location>
</feature>
<dbReference type="Pfam" id="PF00126">
    <property type="entry name" value="HTH_1"/>
    <property type="match status" value="1"/>
</dbReference>
<dbReference type="PRINTS" id="PR00039">
    <property type="entry name" value="HTHLYSR"/>
</dbReference>
<dbReference type="InterPro" id="IPR005119">
    <property type="entry name" value="LysR_subst-bd"/>
</dbReference>
<dbReference type="PANTHER" id="PTHR30346">
    <property type="entry name" value="TRANSCRIPTIONAL DUAL REGULATOR HCAR-RELATED"/>
    <property type="match status" value="1"/>
</dbReference>
<evidence type="ECO:0000256" key="3">
    <source>
        <dbReference type="ARBA" id="ARBA00023125"/>
    </source>
</evidence>
<keyword evidence="3 7" id="KW-0238">DNA-binding</keyword>
<dbReference type="Proteomes" id="UP000055611">
    <property type="component" value="Chromosome"/>
</dbReference>